<dbReference type="SUPFAM" id="SSF63748">
    <property type="entry name" value="Tudor/PWWP/MBT"/>
    <property type="match status" value="3"/>
</dbReference>
<feature type="repeat" description="MBT" evidence="9">
    <location>
        <begin position="1"/>
        <end position="65"/>
    </location>
</feature>
<evidence type="ECO:0000256" key="9">
    <source>
        <dbReference type="PROSITE-ProRule" id="PRU00459"/>
    </source>
</evidence>
<dbReference type="GO" id="GO:0042393">
    <property type="term" value="F:histone binding"/>
    <property type="evidence" value="ECO:0007669"/>
    <property type="project" value="TreeGrafter"/>
</dbReference>
<dbReference type="PANTHER" id="PTHR12247:SF131">
    <property type="entry name" value="LD05287P"/>
    <property type="match status" value="1"/>
</dbReference>
<dbReference type="AlphaFoldDB" id="A0A7J7K117"/>
<evidence type="ECO:0000256" key="3">
    <source>
        <dbReference type="ARBA" id="ARBA00022737"/>
    </source>
</evidence>
<dbReference type="CDD" id="cd20102">
    <property type="entry name" value="MBT_L3MBTL1-like_rpt2"/>
    <property type="match status" value="1"/>
</dbReference>
<dbReference type="GO" id="GO:0005634">
    <property type="term" value="C:nucleus"/>
    <property type="evidence" value="ECO:0007669"/>
    <property type="project" value="UniProtKB-SubCell"/>
</dbReference>
<feature type="repeat" description="MBT" evidence="9">
    <location>
        <begin position="183"/>
        <end position="278"/>
    </location>
</feature>
<dbReference type="PROSITE" id="PS51079">
    <property type="entry name" value="MBT"/>
    <property type="match status" value="3"/>
</dbReference>
<sequence>MKLEAIDPLHPTAFCVTTVKEVRGHRIRLHFDGYLECYDFWTNAYSDQIFPCGWCEENGKTLQPPKGVHQESFTWQKYFQLTRSKPIPKKLFVVCTNEFKAKSPQFQVGDKLEAVDVKNQSLVCVATVSDVYGDRILVHFDGWEDAYDYWCYYNSLYIHPVGWCQENARILSAPNGYPNPDTFTWDSYTQETNSRPAPREAFQTPLLLDFHAGMVLEAIDKRNPILVRVAEVLEVKENRLLIHFCGWDNKYDYWEDADCPDLHPIGWCSKTGHPLQQPLTPLHIANYSGNCPTSGCYGYGHVKGAQYSSHQSLVGCPYSDMNMSKDIIVPERLASSFLGIYVTSQDANPPAVASDTSRCSTAGCDGSGHVTGRYPTHSSVSGCPLAISNQDKLMRYLDVNKQQILAKTNFMRTIGVSRVQSGSKPVNQRVSKIAPKVNNPTETTVTSVDPGTSTPKARCKC</sequence>
<evidence type="ECO:0000313" key="10">
    <source>
        <dbReference type="EMBL" id="KAF6031268.1"/>
    </source>
</evidence>
<evidence type="ECO:0000313" key="11">
    <source>
        <dbReference type="Proteomes" id="UP000593567"/>
    </source>
</evidence>
<reference evidence="10" key="1">
    <citation type="submission" date="2020-06" db="EMBL/GenBank/DDBJ databases">
        <title>Draft genome of Bugula neritina, a colonial animal packing powerful symbionts and potential medicines.</title>
        <authorList>
            <person name="Rayko M."/>
        </authorList>
    </citation>
    <scope>NUCLEOTIDE SEQUENCE [LARGE SCALE GENOMIC DNA]</scope>
    <source>
        <strain evidence="10">Kwan_BN1</strain>
    </source>
</reference>
<dbReference type="GO" id="GO:0003682">
    <property type="term" value="F:chromatin binding"/>
    <property type="evidence" value="ECO:0007669"/>
    <property type="project" value="TreeGrafter"/>
</dbReference>
<dbReference type="Gene3D" id="2.30.30.140">
    <property type="match status" value="3"/>
</dbReference>
<evidence type="ECO:0000256" key="4">
    <source>
        <dbReference type="ARBA" id="ARBA00022771"/>
    </source>
</evidence>
<dbReference type="SMART" id="SM00561">
    <property type="entry name" value="MBT"/>
    <property type="match status" value="3"/>
</dbReference>
<evidence type="ECO:0000256" key="5">
    <source>
        <dbReference type="ARBA" id="ARBA00022833"/>
    </source>
</evidence>
<organism evidence="10 11">
    <name type="scientific">Bugula neritina</name>
    <name type="common">Brown bryozoan</name>
    <name type="synonym">Sertularia neritina</name>
    <dbReference type="NCBI Taxonomy" id="10212"/>
    <lineage>
        <taxon>Eukaryota</taxon>
        <taxon>Metazoa</taxon>
        <taxon>Spiralia</taxon>
        <taxon>Lophotrochozoa</taxon>
        <taxon>Bryozoa</taxon>
        <taxon>Gymnolaemata</taxon>
        <taxon>Cheilostomatida</taxon>
        <taxon>Flustrina</taxon>
        <taxon>Buguloidea</taxon>
        <taxon>Bugulidae</taxon>
        <taxon>Bugula</taxon>
    </lineage>
</organism>
<keyword evidence="3" id="KW-0677">Repeat</keyword>
<gene>
    <name evidence="10" type="ORF">EB796_010417</name>
</gene>
<keyword evidence="8" id="KW-0539">Nucleus</keyword>
<keyword evidence="6" id="KW-0805">Transcription regulation</keyword>
<dbReference type="PANTHER" id="PTHR12247">
    <property type="entry name" value="POLYCOMB GROUP PROTEIN"/>
    <property type="match status" value="1"/>
</dbReference>
<accession>A0A7J7K117</accession>
<dbReference type="FunFam" id="4.10.320.30:FF:000001">
    <property type="entry name" value="Myelin transcription factor 1-like, a"/>
    <property type="match status" value="1"/>
</dbReference>
<dbReference type="CDD" id="cd20103">
    <property type="entry name" value="MBT_L3MBTL1-like_rpt3"/>
    <property type="match status" value="1"/>
</dbReference>
<keyword evidence="7" id="KW-0804">Transcription</keyword>
<comment type="subcellular location">
    <subcellularLocation>
        <location evidence="1">Nucleus</location>
    </subcellularLocation>
</comment>
<dbReference type="OrthoDB" id="8188861at2759"/>
<dbReference type="GO" id="GO:0045892">
    <property type="term" value="P:negative regulation of DNA-templated transcription"/>
    <property type="evidence" value="ECO:0007669"/>
    <property type="project" value="TreeGrafter"/>
</dbReference>
<dbReference type="GO" id="GO:0008270">
    <property type="term" value="F:zinc ion binding"/>
    <property type="evidence" value="ECO:0007669"/>
    <property type="project" value="UniProtKB-KW"/>
</dbReference>
<dbReference type="Pfam" id="PF01530">
    <property type="entry name" value="zf-C2HC"/>
    <property type="match status" value="2"/>
</dbReference>
<comment type="caution">
    <text evidence="10">The sequence shown here is derived from an EMBL/GenBank/DDBJ whole genome shotgun (WGS) entry which is preliminary data.</text>
</comment>
<name>A0A7J7K117_BUGNE</name>
<evidence type="ECO:0000256" key="8">
    <source>
        <dbReference type="ARBA" id="ARBA00023242"/>
    </source>
</evidence>
<evidence type="ECO:0000256" key="2">
    <source>
        <dbReference type="ARBA" id="ARBA00022723"/>
    </source>
</evidence>
<dbReference type="InterPro" id="IPR050548">
    <property type="entry name" value="PcG_chromatin_remod_factors"/>
</dbReference>
<dbReference type="CDD" id="cd20101">
    <property type="entry name" value="MBT_L3MBTL1-like_rpt1"/>
    <property type="match status" value="1"/>
</dbReference>
<keyword evidence="2" id="KW-0479">Metal-binding</keyword>
<protein>
    <submittedName>
        <fullName evidence="10">L3MBTL3</fullName>
    </submittedName>
</protein>
<keyword evidence="11" id="KW-1185">Reference proteome</keyword>
<dbReference type="EMBL" id="VXIV02001631">
    <property type="protein sequence ID" value="KAF6031268.1"/>
    <property type="molecule type" value="Genomic_DNA"/>
</dbReference>
<feature type="repeat" description="MBT" evidence="9">
    <location>
        <begin position="73"/>
        <end position="174"/>
    </location>
</feature>
<dbReference type="InterPro" id="IPR002515">
    <property type="entry name" value="Znf_C2H2C"/>
</dbReference>
<dbReference type="Proteomes" id="UP000593567">
    <property type="component" value="Unassembled WGS sequence"/>
</dbReference>
<proteinExistence type="predicted"/>
<dbReference type="Pfam" id="PF02820">
    <property type="entry name" value="MBT"/>
    <property type="match status" value="3"/>
</dbReference>
<evidence type="ECO:0000256" key="6">
    <source>
        <dbReference type="ARBA" id="ARBA00023015"/>
    </source>
</evidence>
<dbReference type="InterPro" id="IPR036060">
    <property type="entry name" value="Znf_C2H2C_sf"/>
</dbReference>
<evidence type="ECO:0000256" key="1">
    <source>
        <dbReference type="ARBA" id="ARBA00004123"/>
    </source>
</evidence>
<dbReference type="Gene3D" id="4.10.320.30">
    <property type="match status" value="2"/>
</dbReference>
<keyword evidence="4" id="KW-0863">Zinc-finger</keyword>
<evidence type="ECO:0000256" key="7">
    <source>
        <dbReference type="ARBA" id="ARBA00023163"/>
    </source>
</evidence>
<dbReference type="PROSITE" id="PS51802">
    <property type="entry name" value="ZF_CCHHC"/>
    <property type="match status" value="2"/>
</dbReference>
<keyword evidence="5" id="KW-0862">Zinc</keyword>
<dbReference type="SUPFAM" id="SSF103637">
    <property type="entry name" value="CCHHC domain"/>
    <property type="match status" value="2"/>
</dbReference>
<dbReference type="InterPro" id="IPR004092">
    <property type="entry name" value="Mbt"/>
</dbReference>